<dbReference type="CDD" id="cd04301">
    <property type="entry name" value="NAT_SF"/>
    <property type="match status" value="1"/>
</dbReference>
<dbReference type="InterPro" id="IPR051908">
    <property type="entry name" value="Ribosomal_N-acetyltransferase"/>
</dbReference>
<dbReference type="GO" id="GO:1990189">
    <property type="term" value="F:protein N-terminal-serine acetyltransferase activity"/>
    <property type="evidence" value="ECO:0007669"/>
    <property type="project" value="TreeGrafter"/>
</dbReference>
<dbReference type="Gene3D" id="3.40.630.30">
    <property type="match status" value="1"/>
</dbReference>
<protein>
    <submittedName>
        <fullName evidence="2">N-acetyltransferase</fullName>
    </submittedName>
</protein>
<dbReference type="AlphaFoldDB" id="A0A4R8W3B2"/>
<organism evidence="2 3">
    <name type="scientific">Cryobacterium mannosilyticum</name>
    <dbReference type="NCBI Taxonomy" id="1259190"/>
    <lineage>
        <taxon>Bacteria</taxon>
        <taxon>Bacillati</taxon>
        <taxon>Actinomycetota</taxon>
        <taxon>Actinomycetes</taxon>
        <taxon>Micrococcales</taxon>
        <taxon>Microbacteriaceae</taxon>
        <taxon>Cryobacterium</taxon>
    </lineage>
</organism>
<dbReference type="RefSeq" id="WP_134510776.1">
    <property type="nucleotide sequence ID" value="NZ_SOFM01000049.1"/>
</dbReference>
<accession>A0A4R8W3B2</accession>
<dbReference type="InterPro" id="IPR016181">
    <property type="entry name" value="Acyl_CoA_acyltransferase"/>
</dbReference>
<evidence type="ECO:0000259" key="1">
    <source>
        <dbReference type="PROSITE" id="PS51186"/>
    </source>
</evidence>
<name>A0A4R8W3B2_9MICO</name>
<dbReference type="Pfam" id="PF13302">
    <property type="entry name" value="Acetyltransf_3"/>
    <property type="match status" value="1"/>
</dbReference>
<feature type="domain" description="N-acetyltransferase" evidence="1">
    <location>
        <begin position="21"/>
        <end position="185"/>
    </location>
</feature>
<dbReference type="Proteomes" id="UP000297643">
    <property type="component" value="Unassembled WGS sequence"/>
</dbReference>
<dbReference type="SUPFAM" id="SSF55729">
    <property type="entry name" value="Acyl-CoA N-acyltransferases (Nat)"/>
    <property type="match status" value="1"/>
</dbReference>
<proteinExistence type="predicted"/>
<reference evidence="2 3" key="1">
    <citation type="submission" date="2019-03" db="EMBL/GenBank/DDBJ databases">
        <title>Genomics of glacier-inhabiting Cryobacterium strains.</title>
        <authorList>
            <person name="Liu Q."/>
            <person name="Xin Y.-H."/>
        </authorList>
    </citation>
    <scope>NUCLEOTIDE SEQUENCE [LARGE SCALE GENOMIC DNA]</scope>
    <source>
        <strain evidence="2 3">RHLT2-21</strain>
    </source>
</reference>
<dbReference type="InterPro" id="IPR000182">
    <property type="entry name" value="GNAT_dom"/>
</dbReference>
<evidence type="ECO:0000313" key="3">
    <source>
        <dbReference type="Proteomes" id="UP000297643"/>
    </source>
</evidence>
<sequence>MNVDPGRPIQLVLPLLAGRNVTLRSFRSDDAPMIQEASEDDLIPTITSVPTDNSEEAALAFIERQHERLHTRTGYSFAIADENYVAVGQIGLWLEHENHGRASVGYWIRPSARKRGYAADAIFALVGWARSLQQLHRLELYVEPWNEGSWRAAERAGFEREGLLRSWRQVGGVHRDMFVYSLITK</sequence>
<dbReference type="PANTHER" id="PTHR43441">
    <property type="entry name" value="RIBOSOMAL-PROTEIN-SERINE ACETYLTRANSFERASE"/>
    <property type="match status" value="1"/>
</dbReference>
<evidence type="ECO:0000313" key="2">
    <source>
        <dbReference type="EMBL" id="TFB99893.1"/>
    </source>
</evidence>
<keyword evidence="2" id="KW-0808">Transferase</keyword>
<dbReference type="GO" id="GO:0005737">
    <property type="term" value="C:cytoplasm"/>
    <property type="evidence" value="ECO:0007669"/>
    <property type="project" value="TreeGrafter"/>
</dbReference>
<dbReference type="PANTHER" id="PTHR43441:SF10">
    <property type="entry name" value="ACETYLTRANSFERASE"/>
    <property type="match status" value="1"/>
</dbReference>
<dbReference type="GO" id="GO:0008999">
    <property type="term" value="F:protein-N-terminal-alanine acetyltransferase activity"/>
    <property type="evidence" value="ECO:0007669"/>
    <property type="project" value="TreeGrafter"/>
</dbReference>
<gene>
    <name evidence="2" type="ORF">E3O32_15740</name>
</gene>
<dbReference type="PROSITE" id="PS51186">
    <property type="entry name" value="GNAT"/>
    <property type="match status" value="1"/>
</dbReference>
<dbReference type="EMBL" id="SOFM01000049">
    <property type="protein sequence ID" value="TFB99893.1"/>
    <property type="molecule type" value="Genomic_DNA"/>
</dbReference>
<comment type="caution">
    <text evidence="2">The sequence shown here is derived from an EMBL/GenBank/DDBJ whole genome shotgun (WGS) entry which is preliminary data.</text>
</comment>
<keyword evidence="3" id="KW-1185">Reference proteome</keyword>